<dbReference type="EMBL" id="ADGI01000051">
    <property type="protein sequence ID" value="EGV30552.1"/>
    <property type="molecule type" value="Genomic_DNA"/>
</dbReference>
<dbReference type="HOGENOM" id="CLU_3375236_0_0_10"/>
<keyword evidence="2" id="KW-1185">Reference proteome</keyword>
<dbReference type="Proteomes" id="UP000005141">
    <property type="component" value="Unassembled WGS sequence"/>
</dbReference>
<organism evidence="1 2">
    <name type="scientific">Segatella oulorum F0390</name>
    <dbReference type="NCBI Taxonomy" id="702438"/>
    <lineage>
        <taxon>Bacteria</taxon>
        <taxon>Pseudomonadati</taxon>
        <taxon>Bacteroidota</taxon>
        <taxon>Bacteroidia</taxon>
        <taxon>Bacteroidales</taxon>
        <taxon>Prevotellaceae</taxon>
        <taxon>Segatella</taxon>
    </lineage>
</organism>
<protein>
    <submittedName>
        <fullName evidence="1">Uncharacterized protein</fullName>
    </submittedName>
</protein>
<accession>G1WCL0</accession>
<dbReference type="AlphaFoldDB" id="G1WCL0"/>
<proteinExistence type="predicted"/>
<evidence type="ECO:0000313" key="2">
    <source>
        <dbReference type="Proteomes" id="UP000005141"/>
    </source>
</evidence>
<evidence type="ECO:0000313" key="1">
    <source>
        <dbReference type="EMBL" id="EGV30552.1"/>
    </source>
</evidence>
<gene>
    <name evidence="1" type="ORF">HMPREF9431_01561</name>
</gene>
<name>G1WCL0_9BACT</name>
<comment type="caution">
    <text evidence="1">The sequence shown here is derived from an EMBL/GenBank/DDBJ whole genome shotgun (WGS) entry which is preliminary data.</text>
</comment>
<sequence length="34" mass="4252">MDIKVFAELLKCLIGLAYFHFKRFWMGIRQKWYV</sequence>
<reference evidence="1 2" key="1">
    <citation type="submission" date="2011-07" db="EMBL/GenBank/DDBJ databases">
        <title>The Genome Sequence of Prevotella oulorum F0390.</title>
        <authorList>
            <consortium name="The Broad Institute Genome Sequencing Platform"/>
            <consortium name="The Broad Institute Genome Sequencing Center for Infectious Disease"/>
            <person name="Earl A."/>
            <person name="Ward D."/>
            <person name="Feldgarden M."/>
            <person name="Gevers D."/>
            <person name="Izard J."/>
            <person name="Ganesan A."/>
            <person name="Baranova O.V."/>
            <person name="Blanton J.M."/>
            <person name="Tanner A.C."/>
            <person name="Dewhirst F.E."/>
            <person name="Young S.K."/>
            <person name="Zeng Q."/>
            <person name="Gargeya S."/>
            <person name="Fitzgerald M."/>
            <person name="Haas B."/>
            <person name="Abouelleil A."/>
            <person name="Alvarado L."/>
            <person name="Arachchi H.M."/>
            <person name="Berlin A."/>
            <person name="Brown A."/>
            <person name="Chapman S.B."/>
            <person name="Chen Z."/>
            <person name="Dunbar C."/>
            <person name="Freedman E."/>
            <person name="Gearin G."/>
            <person name="Gellesch M."/>
            <person name="Goldberg J."/>
            <person name="Griggs A."/>
            <person name="Gujja S."/>
            <person name="Heiman D."/>
            <person name="Howarth C."/>
            <person name="Larson L."/>
            <person name="Lui A."/>
            <person name="MacDonald P.J.P."/>
            <person name="Mehta T."/>
            <person name="Montmayeur A."/>
            <person name="Murphy C."/>
            <person name="Neiman D."/>
            <person name="Pearson M."/>
            <person name="Priest M."/>
            <person name="Roberts A."/>
            <person name="Saif S."/>
            <person name="Shea T."/>
            <person name="Shenoy N."/>
            <person name="Sisk P."/>
            <person name="Stolte C."/>
            <person name="Sykes S."/>
            <person name="Wortman J."/>
            <person name="Nusbaum C."/>
            <person name="Birren B."/>
        </authorList>
    </citation>
    <scope>NUCLEOTIDE SEQUENCE [LARGE SCALE GENOMIC DNA]</scope>
    <source>
        <strain evidence="1 2">F0390</strain>
    </source>
</reference>